<protein>
    <submittedName>
        <fullName evidence="2">Uncharacterized protein</fullName>
    </submittedName>
</protein>
<feature type="transmembrane region" description="Helical" evidence="1">
    <location>
        <begin position="85"/>
        <end position="107"/>
    </location>
</feature>
<name>A0A848NWI6_9RALS</name>
<dbReference type="Proteomes" id="UP000575469">
    <property type="component" value="Unassembled WGS sequence"/>
</dbReference>
<dbReference type="RefSeq" id="WP_169339470.1">
    <property type="nucleotide sequence ID" value="NZ_JABBZM010000003.1"/>
</dbReference>
<proteinExistence type="predicted"/>
<sequence>MKQRGTILRDTRTGPGLVIVNGHQHPLTLEAVWRSGEAPAVNMTVDAQFDETGALTALFAVPDAQLAREKADEAMAAVKARGGQLAARVGTGTLVGTGLLTIAWFALNTVSVQLTPGMKIGMSLWKLLSVLNTSGDAMAALSGNGGGTGIYGALAIVALVGPAASYFVRDTRAQLANCLPLLFLLGIGVAFYSGISGSLSQAQSAAMAFGGNGAADMVGAMTREAMRAISIGAGGYLGCAVSLYFAAVGVLKFLIKRA</sequence>
<dbReference type="EMBL" id="JABBZM010000003">
    <property type="protein sequence ID" value="NMV37303.1"/>
    <property type="molecule type" value="Genomic_DNA"/>
</dbReference>
<feature type="transmembrane region" description="Helical" evidence="1">
    <location>
        <begin position="148"/>
        <end position="168"/>
    </location>
</feature>
<comment type="caution">
    <text evidence="2">The sequence shown here is derived from an EMBL/GenBank/DDBJ whole genome shotgun (WGS) entry which is preliminary data.</text>
</comment>
<accession>A0A848NWI6</accession>
<feature type="transmembrane region" description="Helical" evidence="1">
    <location>
        <begin position="233"/>
        <end position="255"/>
    </location>
</feature>
<keyword evidence="1" id="KW-1133">Transmembrane helix</keyword>
<evidence type="ECO:0000256" key="1">
    <source>
        <dbReference type="SAM" id="Phobius"/>
    </source>
</evidence>
<gene>
    <name evidence="2" type="ORF">HGR00_05230</name>
</gene>
<feature type="transmembrane region" description="Helical" evidence="1">
    <location>
        <begin position="175"/>
        <end position="195"/>
    </location>
</feature>
<reference evidence="2 3" key="1">
    <citation type="submission" date="2020-04" db="EMBL/GenBank/DDBJ databases">
        <title>Ralstonia insidiosa genome sequencing and assembly.</title>
        <authorList>
            <person name="Martins R.C.R."/>
            <person name="Perdigao-Neto L.V."/>
            <person name="Levin A.S.S."/>
            <person name="Costa S.F."/>
        </authorList>
    </citation>
    <scope>NUCLEOTIDE SEQUENCE [LARGE SCALE GENOMIC DNA]</scope>
    <source>
        <strain evidence="2 3">5047</strain>
    </source>
</reference>
<evidence type="ECO:0000313" key="2">
    <source>
        <dbReference type="EMBL" id="NMV37303.1"/>
    </source>
</evidence>
<evidence type="ECO:0000313" key="3">
    <source>
        <dbReference type="Proteomes" id="UP000575469"/>
    </source>
</evidence>
<keyword evidence="1" id="KW-0472">Membrane</keyword>
<keyword evidence="1" id="KW-0812">Transmembrane</keyword>
<organism evidence="2 3">
    <name type="scientific">Ralstonia insidiosa</name>
    <dbReference type="NCBI Taxonomy" id="190721"/>
    <lineage>
        <taxon>Bacteria</taxon>
        <taxon>Pseudomonadati</taxon>
        <taxon>Pseudomonadota</taxon>
        <taxon>Betaproteobacteria</taxon>
        <taxon>Burkholderiales</taxon>
        <taxon>Burkholderiaceae</taxon>
        <taxon>Ralstonia</taxon>
    </lineage>
</organism>
<dbReference type="AlphaFoldDB" id="A0A848NWI6"/>